<dbReference type="InterPro" id="IPR023627">
    <property type="entry name" value="Rcmb_RecR"/>
</dbReference>
<dbReference type="Pfam" id="PF21175">
    <property type="entry name" value="RecR_C"/>
    <property type="match status" value="1"/>
</dbReference>
<evidence type="ECO:0000256" key="3">
    <source>
        <dbReference type="ARBA" id="ARBA00022771"/>
    </source>
</evidence>
<dbReference type="Proteomes" id="UP000249061">
    <property type="component" value="Unassembled WGS sequence"/>
</dbReference>
<comment type="caution">
    <text evidence="7">Lacks conserved residue(s) required for the propagation of feature annotation.</text>
</comment>
<dbReference type="Pfam" id="PF13662">
    <property type="entry name" value="Toprim_4"/>
    <property type="match status" value="1"/>
</dbReference>
<reference evidence="9 10" key="1">
    <citation type="submission" date="2017-08" db="EMBL/GenBank/DDBJ databases">
        <title>Infants hospitalized years apart are colonized by the same room-sourced microbial strains.</title>
        <authorList>
            <person name="Brooks B."/>
            <person name="Olm M.R."/>
            <person name="Firek B.A."/>
            <person name="Baker R."/>
            <person name="Thomas B.C."/>
            <person name="Morowitz M.J."/>
            <person name="Banfield J.F."/>
        </authorList>
    </citation>
    <scope>NUCLEOTIDE SEQUENCE [LARGE SCALE GENOMIC DNA]</scope>
    <source>
        <strain evidence="9">S2_003_000_R2_14</strain>
    </source>
</reference>
<evidence type="ECO:0000313" key="9">
    <source>
        <dbReference type="EMBL" id="PZR09604.1"/>
    </source>
</evidence>
<dbReference type="CDD" id="cd01025">
    <property type="entry name" value="TOPRIM_recR"/>
    <property type="match status" value="1"/>
</dbReference>
<dbReference type="GO" id="GO:0006281">
    <property type="term" value="P:DNA repair"/>
    <property type="evidence" value="ECO:0007669"/>
    <property type="project" value="UniProtKB-UniRule"/>
</dbReference>
<evidence type="ECO:0000256" key="7">
    <source>
        <dbReference type="HAMAP-Rule" id="MF_00017"/>
    </source>
</evidence>
<organism evidence="9 10">
    <name type="scientific">Archangium gephyra</name>
    <dbReference type="NCBI Taxonomy" id="48"/>
    <lineage>
        <taxon>Bacteria</taxon>
        <taxon>Pseudomonadati</taxon>
        <taxon>Myxococcota</taxon>
        <taxon>Myxococcia</taxon>
        <taxon>Myxococcales</taxon>
        <taxon>Cystobacterineae</taxon>
        <taxon>Archangiaceae</taxon>
        <taxon>Archangium</taxon>
    </lineage>
</organism>
<dbReference type="SMART" id="SM00493">
    <property type="entry name" value="TOPRIM"/>
    <property type="match status" value="1"/>
</dbReference>
<accession>A0A2W5V1P1</accession>
<dbReference type="NCBIfam" id="TIGR00615">
    <property type="entry name" value="recR"/>
    <property type="match status" value="1"/>
</dbReference>
<sequence>MTPDAINRLVAQLAKLPGIGEKTAQRLAFHVLRSPPEYARGLAAALNEVVDRVKLCGRCFSLHDGPEGTFCGYCSDTRRDDRSVCVVEGIADELAIERTREFRGRYHVLHGVLSPLEGIGPEQLRIKELILRLQDAPIEEVIVATNPDVEGEATALYLTRLLKPIGVRVSRLAQGIPMGGDLEYADQATLARALAARRDL</sequence>
<dbReference type="EMBL" id="QFQP01000020">
    <property type="protein sequence ID" value="PZR09604.1"/>
    <property type="molecule type" value="Genomic_DNA"/>
</dbReference>
<feature type="domain" description="Toprim" evidence="8">
    <location>
        <begin position="82"/>
        <end position="177"/>
    </location>
</feature>
<dbReference type="InterPro" id="IPR003583">
    <property type="entry name" value="Hlx-hairpin-Hlx_DNA-bd_motif"/>
</dbReference>
<dbReference type="InterPro" id="IPR034137">
    <property type="entry name" value="TOPRIM_RecR"/>
</dbReference>
<evidence type="ECO:0000256" key="1">
    <source>
        <dbReference type="ARBA" id="ARBA00022723"/>
    </source>
</evidence>
<protein>
    <recommendedName>
        <fullName evidence="7">Recombination protein RecR</fullName>
    </recommendedName>
</protein>
<dbReference type="PROSITE" id="PS50880">
    <property type="entry name" value="TOPRIM"/>
    <property type="match status" value="1"/>
</dbReference>
<comment type="function">
    <text evidence="7">May play a role in DNA repair. It seems to be involved in an RecBC-independent recombinational process of DNA repair. It may act with RecF and RecO.</text>
</comment>
<keyword evidence="5 7" id="KW-0233">DNA recombination</keyword>
<dbReference type="Gene3D" id="6.10.250.240">
    <property type="match status" value="1"/>
</dbReference>
<dbReference type="Pfam" id="PF21176">
    <property type="entry name" value="RecR_HhH"/>
    <property type="match status" value="1"/>
</dbReference>
<dbReference type="GO" id="GO:0006310">
    <property type="term" value="P:DNA recombination"/>
    <property type="evidence" value="ECO:0007669"/>
    <property type="project" value="UniProtKB-UniRule"/>
</dbReference>
<keyword evidence="1 7" id="KW-0479">Metal-binding</keyword>
<dbReference type="SUPFAM" id="SSF111304">
    <property type="entry name" value="Recombination protein RecR"/>
    <property type="match status" value="1"/>
</dbReference>
<evidence type="ECO:0000256" key="4">
    <source>
        <dbReference type="ARBA" id="ARBA00022833"/>
    </source>
</evidence>
<dbReference type="GO" id="GO:0003677">
    <property type="term" value="F:DNA binding"/>
    <property type="evidence" value="ECO:0007669"/>
    <property type="project" value="UniProtKB-UniRule"/>
</dbReference>
<keyword evidence="4 7" id="KW-0862">Zinc</keyword>
<dbReference type="Gene3D" id="3.40.1360.10">
    <property type="match status" value="1"/>
</dbReference>
<evidence type="ECO:0000256" key="2">
    <source>
        <dbReference type="ARBA" id="ARBA00022763"/>
    </source>
</evidence>
<evidence type="ECO:0000313" key="10">
    <source>
        <dbReference type="Proteomes" id="UP000249061"/>
    </source>
</evidence>
<evidence type="ECO:0000259" key="8">
    <source>
        <dbReference type="PROSITE" id="PS50880"/>
    </source>
</evidence>
<dbReference type="InterPro" id="IPR000093">
    <property type="entry name" value="DNA_Rcmb_RecR"/>
</dbReference>
<dbReference type="AlphaFoldDB" id="A0A2W5V1P1"/>
<dbReference type="PANTHER" id="PTHR30446:SF0">
    <property type="entry name" value="RECOMBINATION PROTEIN RECR"/>
    <property type="match status" value="1"/>
</dbReference>
<dbReference type="HAMAP" id="MF_00017">
    <property type="entry name" value="RecR"/>
    <property type="match status" value="1"/>
</dbReference>
<keyword evidence="2 7" id="KW-0227">DNA damage</keyword>
<dbReference type="Gene3D" id="1.10.8.420">
    <property type="entry name" value="RecR Domain 1"/>
    <property type="match status" value="1"/>
</dbReference>
<name>A0A2W5V1P1_9BACT</name>
<keyword evidence="3 7" id="KW-0863">Zinc-finger</keyword>
<comment type="caution">
    <text evidence="9">The sequence shown here is derived from an EMBL/GenBank/DDBJ whole genome shotgun (WGS) entry which is preliminary data.</text>
</comment>
<dbReference type="GO" id="GO:0008270">
    <property type="term" value="F:zinc ion binding"/>
    <property type="evidence" value="ECO:0007669"/>
    <property type="project" value="UniProtKB-KW"/>
</dbReference>
<keyword evidence="6 7" id="KW-0234">DNA repair</keyword>
<dbReference type="PANTHER" id="PTHR30446">
    <property type="entry name" value="RECOMBINATION PROTEIN RECR"/>
    <property type="match status" value="1"/>
</dbReference>
<gene>
    <name evidence="7" type="primary">recR</name>
    <name evidence="9" type="ORF">DI536_21950</name>
</gene>
<proteinExistence type="inferred from homology"/>
<comment type="similarity">
    <text evidence="7">Belongs to the RecR family.</text>
</comment>
<dbReference type="InterPro" id="IPR006171">
    <property type="entry name" value="TOPRIM_dom"/>
</dbReference>
<evidence type="ECO:0000256" key="6">
    <source>
        <dbReference type="ARBA" id="ARBA00023204"/>
    </source>
</evidence>
<evidence type="ECO:0000256" key="5">
    <source>
        <dbReference type="ARBA" id="ARBA00023172"/>
    </source>
</evidence>
<dbReference type="SMART" id="SM00278">
    <property type="entry name" value="HhH1"/>
    <property type="match status" value="1"/>
</dbReference>